<name>C7RJX1_ACCRE</name>
<gene>
    <name evidence="3" type="ordered locus">CAP2UW1_3555</name>
</gene>
<proteinExistence type="inferred from homology"/>
<dbReference type="KEGG" id="app:CAP2UW1_3555"/>
<dbReference type="eggNOG" id="COG4118">
    <property type="taxonomic scope" value="Bacteria"/>
</dbReference>
<evidence type="ECO:0000256" key="1">
    <source>
        <dbReference type="ARBA" id="ARBA00009981"/>
    </source>
</evidence>
<dbReference type="InterPro" id="IPR006442">
    <property type="entry name" value="Antitoxin_Phd/YefM"/>
</dbReference>
<organism evidence="3">
    <name type="scientific">Accumulibacter regalis</name>
    <dbReference type="NCBI Taxonomy" id="522306"/>
    <lineage>
        <taxon>Bacteria</taxon>
        <taxon>Pseudomonadati</taxon>
        <taxon>Pseudomonadota</taxon>
        <taxon>Betaproteobacteria</taxon>
        <taxon>Candidatus Accumulibacter</taxon>
    </lineage>
</organism>
<reference evidence="3" key="1">
    <citation type="submission" date="2009-08" db="EMBL/GenBank/DDBJ databases">
        <authorList>
            <consortium name="US DOE Joint Genome Institute"/>
            <person name="Lucas S."/>
            <person name="Copeland A."/>
            <person name="Lapidus A."/>
            <person name="Glavina del Rio T."/>
            <person name="Dalin E."/>
            <person name="Tice H."/>
            <person name="Bruce D."/>
            <person name="Barry K."/>
            <person name="Pitluck S."/>
            <person name="Lowry S."/>
            <person name="Larimer F."/>
            <person name="Land M."/>
            <person name="Hauser L."/>
            <person name="Kyrpides N."/>
            <person name="Ivanova N."/>
            <person name="McMahon K.D."/>
            <person name="Hugenholtz P."/>
        </authorList>
    </citation>
    <scope>NUCLEOTIDE SEQUENCE</scope>
    <source>
        <strain evidence="3">UW-1</strain>
    </source>
</reference>
<sequence length="76" mass="8189">MKTATIADTRSHLSALLDEIAGGGEIVITRRGKPVARLVGEPPSTPFDWSDLRDWVVAAPAAYGLSVAEMREQNLL</sequence>
<dbReference type="EMBL" id="CP001715">
    <property type="protein sequence ID" value="ACV36812.1"/>
    <property type="molecule type" value="Genomic_DNA"/>
</dbReference>
<protein>
    <recommendedName>
        <fullName evidence="2">Antitoxin</fullName>
    </recommendedName>
</protein>
<dbReference type="HOGENOM" id="CLU_163140_7_1_4"/>
<dbReference type="NCBIfam" id="TIGR01552">
    <property type="entry name" value="phd_fam"/>
    <property type="match status" value="1"/>
</dbReference>
<reference evidence="3" key="2">
    <citation type="submission" date="2009-09" db="EMBL/GenBank/DDBJ databases">
        <title>Complete sequence of chromosome of Candidatus Accumulibacter phosphatis clade IIA str. UW-1.</title>
        <authorList>
            <consortium name="US DOE Joint Genome Institute"/>
            <person name="Martin H.G."/>
            <person name="Ivanova N."/>
            <person name="Kunin V."/>
            <person name="Warnecke F."/>
            <person name="Barry K."/>
            <person name="He S."/>
            <person name="Salamov A."/>
            <person name="Szeto E."/>
            <person name="Dalin E."/>
            <person name="Pangilinan J.L."/>
            <person name="Lapidus A."/>
            <person name="Lowry S."/>
            <person name="Kyrpides N.C."/>
            <person name="McMahon K.D."/>
            <person name="Hugenholtz P."/>
        </authorList>
    </citation>
    <scope>NUCLEOTIDE SEQUENCE [LARGE SCALE GENOMIC DNA]</scope>
    <source>
        <strain evidence="3">UW-1</strain>
    </source>
</reference>
<dbReference type="AlphaFoldDB" id="C7RJX1"/>
<accession>C7RJX1</accession>
<evidence type="ECO:0000256" key="2">
    <source>
        <dbReference type="RuleBase" id="RU362080"/>
    </source>
</evidence>
<evidence type="ECO:0000313" key="3">
    <source>
        <dbReference type="EMBL" id="ACV36812.1"/>
    </source>
</evidence>
<dbReference type="Pfam" id="PF02604">
    <property type="entry name" value="PhdYeFM_antitox"/>
    <property type="match status" value="1"/>
</dbReference>
<dbReference type="SUPFAM" id="SSF143120">
    <property type="entry name" value="YefM-like"/>
    <property type="match status" value="1"/>
</dbReference>
<comment type="function">
    <text evidence="2">Antitoxin component of a type II toxin-antitoxin (TA) system.</text>
</comment>
<dbReference type="STRING" id="522306.CAP2UW1_3555"/>
<comment type="similarity">
    <text evidence="1 2">Belongs to the phD/YefM antitoxin family.</text>
</comment>
<dbReference type="OrthoDB" id="165038at2"/>
<dbReference type="InterPro" id="IPR036165">
    <property type="entry name" value="YefM-like_sf"/>
</dbReference>
<dbReference type="Gene3D" id="3.40.1620.10">
    <property type="entry name" value="YefM-like domain"/>
    <property type="match status" value="1"/>
</dbReference>